<evidence type="ECO:0000256" key="1">
    <source>
        <dbReference type="SAM" id="Phobius"/>
    </source>
</evidence>
<keyword evidence="1" id="KW-1133">Transmembrane helix</keyword>
<feature type="transmembrane region" description="Helical" evidence="1">
    <location>
        <begin position="124"/>
        <end position="144"/>
    </location>
</feature>
<protein>
    <submittedName>
        <fullName evidence="2">Uncharacterized protein</fullName>
    </submittedName>
</protein>
<keyword evidence="1" id="KW-0812">Transmembrane</keyword>
<dbReference type="Proteomes" id="UP000003811">
    <property type="component" value="Chromosome"/>
</dbReference>
<accession>A0A8T8C326</accession>
<gene>
    <name evidence="2" type="ORF">PMA4326_015785</name>
</gene>
<keyword evidence="1" id="KW-0472">Membrane</keyword>
<dbReference type="RefSeq" id="WP_007251110.1">
    <property type="nucleotide sequence ID" value="NZ_CP047260.1"/>
</dbReference>
<dbReference type="EMBL" id="CP047260">
    <property type="protein sequence ID" value="QHE97919.1"/>
    <property type="molecule type" value="Genomic_DNA"/>
</dbReference>
<sequence length="157" mass="15748">MDQATIKGVSGVLYFLGTPVGVAPIVNDVSKGGTIASAIATLQVVVGFADVVNTFSKFAPQAGIVLGVAALLNDTDNIRSSYVENNGVVEVSDIYSAFADVATITASIATFAVVGVAGSTIAPILIATAVVATVAGAVLTLAAMDASDNNEKLDFKP</sequence>
<feature type="transmembrane region" description="Helical" evidence="1">
    <location>
        <begin position="94"/>
        <end position="117"/>
    </location>
</feature>
<proteinExistence type="predicted"/>
<organism evidence="2 3">
    <name type="scientific">Pseudomonas syringae pv. maculicola str. ES4326</name>
    <dbReference type="NCBI Taxonomy" id="629265"/>
    <lineage>
        <taxon>Bacteria</taxon>
        <taxon>Pseudomonadati</taxon>
        <taxon>Pseudomonadota</taxon>
        <taxon>Gammaproteobacteria</taxon>
        <taxon>Pseudomonadales</taxon>
        <taxon>Pseudomonadaceae</taxon>
        <taxon>Pseudomonas</taxon>
    </lineage>
</organism>
<dbReference type="AlphaFoldDB" id="A0A8T8C326"/>
<evidence type="ECO:0000313" key="3">
    <source>
        <dbReference type="Proteomes" id="UP000003811"/>
    </source>
</evidence>
<reference evidence="2 3" key="1">
    <citation type="journal article" date="2011" name="PLoS Pathog.">
        <title>Dynamic evolution of pathogenicity revealed by sequencing and comparative genomics of 19 Pseudomonas syringae isolates.</title>
        <authorList>
            <person name="Baltrus D.A."/>
            <person name="Nishimura M.T."/>
            <person name="Romanchuk A."/>
            <person name="Chang J.H."/>
            <person name="Mukhtar M.S."/>
            <person name="Cherkis K."/>
            <person name="Roach J."/>
            <person name="Grant S.R."/>
            <person name="Jones C.D."/>
            <person name="Dangl J.L."/>
        </authorList>
    </citation>
    <scope>NUCLEOTIDE SEQUENCE [LARGE SCALE GENOMIC DNA]</scope>
    <source>
        <strain evidence="2 3">ES4326</strain>
    </source>
</reference>
<evidence type="ECO:0000313" key="2">
    <source>
        <dbReference type="EMBL" id="QHE97919.1"/>
    </source>
</evidence>
<name>A0A8T8C326_PSEYM</name>